<name>A0A7I8W6Q2_9ANNE</name>
<accession>A0A7I8W6Q2</accession>
<evidence type="ECO:0000256" key="5">
    <source>
        <dbReference type="ARBA" id="ARBA00022737"/>
    </source>
</evidence>
<evidence type="ECO:0000256" key="8">
    <source>
        <dbReference type="SAM" id="Coils"/>
    </source>
</evidence>
<dbReference type="InterPro" id="IPR016024">
    <property type="entry name" value="ARM-type_fold"/>
</dbReference>
<keyword evidence="8" id="KW-0175">Coiled coil</keyword>
<dbReference type="GO" id="GO:0006606">
    <property type="term" value="P:protein import into nucleus"/>
    <property type="evidence" value="ECO:0007669"/>
    <property type="project" value="InterPro"/>
</dbReference>
<dbReference type="AlphaFoldDB" id="A0A7I8W6Q2"/>
<organism evidence="10 11">
    <name type="scientific">Dimorphilus gyrociliatus</name>
    <dbReference type="NCBI Taxonomy" id="2664684"/>
    <lineage>
        <taxon>Eukaryota</taxon>
        <taxon>Metazoa</taxon>
        <taxon>Spiralia</taxon>
        <taxon>Lophotrochozoa</taxon>
        <taxon>Annelida</taxon>
        <taxon>Polychaeta</taxon>
        <taxon>Polychaeta incertae sedis</taxon>
        <taxon>Dinophilidae</taxon>
        <taxon>Dimorphilus</taxon>
    </lineage>
</organism>
<evidence type="ECO:0000256" key="6">
    <source>
        <dbReference type="ARBA" id="ARBA00022927"/>
    </source>
</evidence>
<gene>
    <name evidence="10" type="ORF">DGYR_LOCUS11496</name>
</gene>
<dbReference type="InterPro" id="IPR011989">
    <property type="entry name" value="ARM-like"/>
</dbReference>
<evidence type="ECO:0000256" key="4">
    <source>
        <dbReference type="ARBA" id="ARBA00022490"/>
    </source>
</evidence>
<dbReference type="GO" id="GO:0005737">
    <property type="term" value="C:cytoplasm"/>
    <property type="evidence" value="ECO:0007669"/>
    <property type="project" value="UniProtKB-SubCell"/>
</dbReference>
<dbReference type="SUPFAM" id="SSF48371">
    <property type="entry name" value="ARM repeat"/>
    <property type="match status" value="2"/>
</dbReference>
<evidence type="ECO:0000256" key="7">
    <source>
        <dbReference type="ARBA" id="ARBA00023242"/>
    </source>
</evidence>
<proteinExistence type="predicted"/>
<keyword evidence="7" id="KW-0539">Nucleus</keyword>
<dbReference type="OrthoDB" id="7862313at2759"/>
<reference evidence="10 11" key="1">
    <citation type="submission" date="2020-08" db="EMBL/GenBank/DDBJ databases">
        <authorList>
            <person name="Hejnol A."/>
        </authorList>
    </citation>
    <scope>NUCLEOTIDE SEQUENCE [LARGE SCALE GENOMIC DNA]</scope>
</reference>
<keyword evidence="6" id="KW-0653">Protein transport</keyword>
<dbReference type="EMBL" id="CAJFCJ010000019">
    <property type="protein sequence ID" value="CAD5123865.1"/>
    <property type="molecule type" value="Genomic_DNA"/>
</dbReference>
<evidence type="ECO:0000313" key="11">
    <source>
        <dbReference type="Proteomes" id="UP000549394"/>
    </source>
</evidence>
<comment type="caution">
    <text evidence="10">The sequence shown here is derived from an EMBL/GenBank/DDBJ whole genome shotgun (WGS) entry which is preliminary data.</text>
</comment>
<keyword evidence="5" id="KW-0677">Repeat</keyword>
<feature type="coiled-coil region" evidence="8">
    <location>
        <begin position="613"/>
        <end position="640"/>
    </location>
</feature>
<evidence type="ECO:0000256" key="3">
    <source>
        <dbReference type="ARBA" id="ARBA00022448"/>
    </source>
</evidence>
<evidence type="ECO:0000259" key="9">
    <source>
        <dbReference type="Pfam" id="PF25780"/>
    </source>
</evidence>
<evidence type="ECO:0000313" key="10">
    <source>
        <dbReference type="EMBL" id="CAD5123865.1"/>
    </source>
</evidence>
<evidence type="ECO:0000256" key="2">
    <source>
        <dbReference type="ARBA" id="ARBA00004496"/>
    </source>
</evidence>
<keyword evidence="11" id="KW-1185">Reference proteome</keyword>
<dbReference type="PANTHER" id="PTHR10527">
    <property type="entry name" value="IMPORTIN BETA"/>
    <property type="match status" value="1"/>
</dbReference>
<dbReference type="Proteomes" id="UP000549394">
    <property type="component" value="Unassembled WGS sequence"/>
</dbReference>
<protein>
    <submittedName>
        <fullName evidence="10">DgyrCDS12172</fullName>
    </submittedName>
</protein>
<keyword evidence="4" id="KW-0963">Cytoplasm</keyword>
<dbReference type="InterPro" id="IPR040122">
    <property type="entry name" value="Importin_beta"/>
</dbReference>
<comment type="subcellular location">
    <subcellularLocation>
        <location evidence="2">Cytoplasm</location>
    </subcellularLocation>
    <subcellularLocation>
        <location evidence="1">Nucleus</location>
    </subcellularLocation>
</comment>
<dbReference type="Gene3D" id="1.25.10.10">
    <property type="entry name" value="Leucine-rich Repeat Variant"/>
    <property type="match status" value="1"/>
</dbReference>
<dbReference type="InterPro" id="IPR057672">
    <property type="entry name" value="TPR_IPO4/5"/>
</dbReference>
<dbReference type="Pfam" id="PF25780">
    <property type="entry name" value="TPR_IPO5"/>
    <property type="match status" value="1"/>
</dbReference>
<feature type="domain" description="IPO4/5-like TPR repeats" evidence="9">
    <location>
        <begin position="95"/>
        <end position="237"/>
    </location>
</feature>
<evidence type="ECO:0000256" key="1">
    <source>
        <dbReference type="ARBA" id="ARBA00004123"/>
    </source>
</evidence>
<keyword evidence="3" id="KW-0813">Transport</keyword>
<sequence>MAAELLEKLLLQILSGDNAHIYEISRQISKAIDTQEGVSALCSLLRHQNDGIRQYACILLRKCVAKEEKWHSMHCDIKSILRKDTIQLVCTENTKPVKKSLVALIGSIARFGVNEHDWPELMNFFHEACSNSAANIRELGMWVLSLVADYATDSLLPLMPTLISLCNERLKDAEPGILFYTIKQKKFRALIPEIIRVINKLIETDETMALESLEVFDDLFEYEVPIIQPFIGSIFELLFGIMNNQSLDESLRARAATYLSWIVKRKKKLVVKQKLMDSLLDAAMKIMGEVDPDDDDDENVLPRETAVLVLSMCNNLPSNQLMPAILERVEPMLASEDPIQRRTALITLALAVEGNSEYVRKRHLQSLMRVTSQAVNDTVQSVKNGAMFMLGQMCLCLQPDISNHASDIIPFLLSLIDPQKISGKLTSDSLRAHSKVFYAIETFCENMSQQKFSPYVESVTNTLLSVLQIPSLSDSVRTYVFSSLGAVSATAGKNLAPFVEKILHYLQSYFAPSVRSEEQIRSQAQAIETLSLIVRNVLGEDDRAIIEQSARIAFEIESTASDPDQRRAIHGLWASIAKCLKTSFPVGYLERVVQSMIIALNSQEGMNRPGKGMENTMSSLADLEKEIETMEEDYDDDELTDVENPYLDEKEDACINLADIAESTGPLFAPYLEKSFKIIRDLTKSNHMFVQKAAIESISKLAVAASKLGGDESSQNAVRVLCMEVVTCLTETINNQKEKTLVTTALSSYAYLIKNAGQILVGDQRITDTSLNLVRNVLRVKLPCQVIDLETEDDEEEEEDDELLLETAGEILPALAEHLDVDTFLSYFASLSTLFDKYMKSQNMNEEKAFAIGCIAESIETLGRKLEREGKTSANLEKLVLAAKDSFLSSASDNDTDVRNNAIYGLGLLVLYGNLGPAINQEIYSTLSSLLQNESNPRCKDQIVAALARVASKIGDCLPLDSVIKTIVSSLPLEDDPVENNTCVICLARICQRANSVLPHFEELAPVLPTFFENEDMNEEGKAAVIFLLNAMGKNNPTILESLHQQFPRLRKHLN</sequence>